<name>A0A0M6Y7W9_9HYPH</name>
<evidence type="ECO:0000256" key="1">
    <source>
        <dbReference type="SAM" id="SignalP"/>
    </source>
</evidence>
<dbReference type="Gene3D" id="3.40.190.10">
    <property type="entry name" value="Periplasmic binding protein-like II"/>
    <property type="match status" value="2"/>
</dbReference>
<dbReference type="SUPFAM" id="SSF53850">
    <property type="entry name" value="Periplasmic binding protein-like II"/>
    <property type="match status" value="1"/>
</dbReference>
<dbReference type="AlphaFoldDB" id="A0A0M6Y7W9"/>
<proteinExistence type="predicted"/>
<feature type="chain" id="PRO_5005807975" evidence="1">
    <location>
        <begin position="17"/>
        <end position="265"/>
    </location>
</feature>
<dbReference type="Proteomes" id="UP000048926">
    <property type="component" value="Unassembled WGS sequence"/>
</dbReference>
<dbReference type="RefSeq" id="WP_187306614.1">
    <property type="nucleotide sequence ID" value="NZ_CXST01000003.1"/>
</dbReference>
<dbReference type="PANTHER" id="PTHR38834:SF3">
    <property type="entry name" value="SOLUTE-BINDING PROTEIN FAMILY 3_N-TERMINAL DOMAIN-CONTAINING PROTEIN"/>
    <property type="match status" value="1"/>
</dbReference>
<keyword evidence="3" id="KW-1185">Reference proteome</keyword>
<feature type="signal peptide" evidence="1">
    <location>
        <begin position="1"/>
        <end position="16"/>
    </location>
</feature>
<dbReference type="PANTHER" id="PTHR38834">
    <property type="entry name" value="PERIPLASMIC SUBSTRATE BINDING PROTEIN FAMILY 3"/>
    <property type="match status" value="1"/>
</dbReference>
<dbReference type="EMBL" id="CXST01000003">
    <property type="protein sequence ID" value="CTQ46195.1"/>
    <property type="molecule type" value="Genomic_DNA"/>
</dbReference>
<organism evidence="2 3">
    <name type="scientific">Roseibium aggregatum</name>
    <dbReference type="NCBI Taxonomy" id="187304"/>
    <lineage>
        <taxon>Bacteria</taxon>
        <taxon>Pseudomonadati</taxon>
        <taxon>Pseudomonadota</taxon>
        <taxon>Alphaproteobacteria</taxon>
        <taxon>Hyphomicrobiales</taxon>
        <taxon>Stappiaceae</taxon>
        <taxon>Roseibium</taxon>
    </lineage>
</organism>
<dbReference type="STRING" id="187304.B0E33_13630"/>
<sequence length="265" mass="29233">MLAAAALSLVAGPAKADPAEIQIVTQSFAPLQWDNAGKPDGYVTAYMLEVARRVGETIPLKIGAYEFLPWKRAMLLAETMPNVLFFSLSRTPEREDKFIWLGEVSPYGQNFYQLSTRPKIEADTVEDLRDQKVRIGVQDGSNLLSHLKQLGFEKTGNLVPITDFHQGIEMLYLERIDVLPLTGFLAEASACKQGYDGGLLQPVVFVEALANPLWAVFSQGTDPALVEAFRQEMTALKDSGFLDAQTRQHQVNWQTLACGALTAGK</sequence>
<evidence type="ECO:0000313" key="3">
    <source>
        <dbReference type="Proteomes" id="UP000048926"/>
    </source>
</evidence>
<accession>A0A0M6Y7W9</accession>
<gene>
    <name evidence="2" type="ORF">LAL4801_04652</name>
</gene>
<reference evidence="3" key="1">
    <citation type="submission" date="2015-07" db="EMBL/GenBank/DDBJ databases">
        <authorList>
            <person name="Rodrigo-Torres Lidia"/>
            <person name="Arahal R.David."/>
        </authorList>
    </citation>
    <scope>NUCLEOTIDE SEQUENCE [LARGE SCALE GENOMIC DNA]</scope>
    <source>
        <strain evidence="3">CECT 4801</strain>
    </source>
</reference>
<evidence type="ECO:0000313" key="2">
    <source>
        <dbReference type="EMBL" id="CTQ46195.1"/>
    </source>
</evidence>
<protein>
    <submittedName>
        <fullName evidence="2">Bacterial extracellular solute-binding proteins, family 3</fullName>
    </submittedName>
</protein>
<keyword evidence="1" id="KW-0732">Signal</keyword>